<dbReference type="InterPro" id="IPR008274">
    <property type="entry name" value="AldOxase/xan_DH_MoCoBD1"/>
</dbReference>
<evidence type="ECO:0000256" key="1">
    <source>
        <dbReference type="SAM" id="MobiDB-lite"/>
    </source>
</evidence>
<dbReference type="SUPFAM" id="SSF54665">
    <property type="entry name" value="CO dehydrogenase molybdoprotein N-domain-like"/>
    <property type="match status" value="1"/>
</dbReference>
<sequence>MTTSVSTQTVNGVGTSPRRPDGTVKVRGEFAYSSDLWHEDMVWGVTLRSPHPYARITGIDLTEALKVPGVYAVLTHEDVPGVNRYGLEHSDQPVLAVDVVRYQGEPVALVAADHPETARRAMKRIVVSYEELSPVTDSEAAVAGEGPSLHEGGNVVRHVKIRRGPQDLAADVVVSGVYEVGMQDQAFLGPESGLAVPDTEGGVDLYVATQWLHVDQQQIVAALGLPVEKVRLTLGGVGGAFGGREDLSMQVHACLLALHTGKPVKMVYNREESFYGHVHRHPAKMYYEHGATRDGRLVYVRTRLFLDGGAYASSTGAVVANAATLGVGPYTVDSVAVDCWGTYTNNPPCGAMRGFGAVQAAFGYESQMDKLAAACGLDPVEIRVRNAMSEGALMPTGQAVDSAAPVAELLDLVRAKPMPPERPFDLRHMPGGVSNTTHGEGVVRGVGYAVGIKNVCFSEGFDDYSTARVRLRLVGGEPAATVHTAACEVGQGLVTIMQQIVRTELGVEQVTVLPMDTSIGNGGSTSASRQTYVTGGAVQAASAAVRARLLSRFDQRVRVVGGKLVAADGQVVADLVDVLADDVYDETVEWRHRPTTGLDPETGQGTAHVQYAFAAHRAVVDVDVELGLVKVVALDCAQDVGKALNPQAVLGQIQGGSAQGLGLAVMEEIQTSGGKIRNPSFTDYLIPTVLDMPPMSIDVLERPDPHAPYGLRGVGEPPTISSTPAIVAAIRAATGLALTRVPVRPEHLTGT</sequence>
<name>A0ABU5RDS3_9PSEU</name>
<dbReference type="InterPro" id="IPR000674">
    <property type="entry name" value="Ald_Oxase/Xan_DH_a/b"/>
</dbReference>
<dbReference type="Proteomes" id="UP001304298">
    <property type="component" value="Unassembled WGS sequence"/>
</dbReference>
<keyword evidence="3" id="KW-0560">Oxidoreductase</keyword>
<dbReference type="InterPro" id="IPR016208">
    <property type="entry name" value="Ald_Oxase/xanthine_DH-like"/>
</dbReference>
<dbReference type="Pfam" id="PF02738">
    <property type="entry name" value="MoCoBD_1"/>
    <property type="match status" value="1"/>
</dbReference>
<dbReference type="SMART" id="SM01008">
    <property type="entry name" value="Ald_Xan_dh_C"/>
    <property type="match status" value="1"/>
</dbReference>
<evidence type="ECO:0000313" key="4">
    <source>
        <dbReference type="Proteomes" id="UP001304298"/>
    </source>
</evidence>
<dbReference type="NCBIfam" id="TIGR03196">
    <property type="entry name" value="pucD"/>
    <property type="match status" value="1"/>
</dbReference>
<dbReference type="PANTHER" id="PTHR11908">
    <property type="entry name" value="XANTHINE DEHYDROGENASE"/>
    <property type="match status" value="1"/>
</dbReference>
<dbReference type="RefSeq" id="WP_323331655.1">
    <property type="nucleotide sequence ID" value="NZ_JAYFSI010000008.1"/>
</dbReference>
<dbReference type="EMBL" id="JAYFSI010000008">
    <property type="protein sequence ID" value="MEA5363899.1"/>
    <property type="molecule type" value="Genomic_DNA"/>
</dbReference>
<evidence type="ECO:0000313" key="3">
    <source>
        <dbReference type="EMBL" id="MEA5363899.1"/>
    </source>
</evidence>
<dbReference type="InterPro" id="IPR017609">
    <property type="entry name" value="Xanthine_dehydrogenase_dsu"/>
</dbReference>
<feature type="domain" description="Aldehyde oxidase/xanthine dehydrogenase a/b hammerhead" evidence="2">
    <location>
        <begin position="27"/>
        <end position="133"/>
    </location>
</feature>
<dbReference type="InterPro" id="IPR037165">
    <property type="entry name" value="AldOxase/xan_DH_Mopterin-bd_sf"/>
</dbReference>
<comment type="caution">
    <text evidence="3">The sequence shown here is derived from an EMBL/GenBank/DDBJ whole genome shotgun (WGS) entry which is preliminary data.</text>
</comment>
<dbReference type="EC" id="1.17.1.4" evidence="3"/>
<feature type="compositionally biased region" description="Polar residues" evidence="1">
    <location>
        <begin position="1"/>
        <end position="14"/>
    </location>
</feature>
<dbReference type="SUPFAM" id="SSF56003">
    <property type="entry name" value="Molybdenum cofactor-binding domain"/>
    <property type="match status" value="1"/>
</dbReference>
<protein>
    <submittedName>
        <fullName evidence="3">Xanthine dehydrogenase subunit D</fullName>
        <ecNumber evidence="3">1.17.1.4</ecNumber>
    </submittedName>
</protein>
<organism evidence="3 4">
    <name type="scientific">Amycolatopsis heterodermiae</name>
    <dbReference type="NCBI Taxonomy" id="3110235"/>
    <lineage>
        <taxon>Bacteria</taxon>
        <taxon>Bacillati</taxon>
        <taxon>Actinomycetota</taxon>
        <taxon>Actinomycetes</taxon>
        <taxon>Pseudonocardiales</taxon>
        <taxon>Pseudonocardiaceae</taxon>
        <taxon>Amycolatopsis</taxon>
    </lineage>
</organism>
<dbReference type="PANTHER" id="PTHR11908:SF157">
    <property type="entry name" value="XANTHINE DEHYDROGENASE SUBUNIT D-RELATED"/>
    <property type="match status" value="1"/>
</dbReference>
<dbReference type="InterPro" id="IPR046867">
    <property type="entry name" value="AldOxase/xan_DH_MoCoBD2"/>
</dbReference>
<dbReference type="Pfam" id="PF01315">
    <property type="entry name" value="Ald_Xan_dh_C"/>
    <property type="match status" value="1"/>
</dbReference>
<dbReference type="GO" id="GO:0004854">
    <property type="term" value="F:xanthine dehydrogenase activity"/>
    <property type="evidence" value="ECO:0007669"/>
    <property type="project" value="UniProtKB-EC"/>
</dbReference>
<dbReference type="Gene3D" id="3.30.365.10">
    <property type="entry name" value="Aldehyde oxidase/xanthine dehydrogenase, molybdopterin binding domain"/>
    <property type="match status" value="4"/>
</dbReference>
<feature type="region of interest" description="Disordered" evidence="1">
    <location>
        <begin position="1"/>
        <end position="22"/>
    </location>
</feature>
<proteinExistence type="predicted"/>
<dbReference type="InterPro" id="IPR036856">
    <property type="entry name" value="Ald_Oxase/Xan_DH_a/b_sf"/>
</dbReference>
<gene>
    <name evidence="3" type="primary">pucD</name>
    <name evidence="3" type="ORF">VA596_30505</name>
</gene>
<dbReference type="Gene3D" id="3.90.1170.50">
    <property type="entry name" value="Aldehyde oxidase/xanthine dehydrogenase, a/b hammerhead"/>
    <property type="match status" value="1"/>
</dbReference>
<evidence type="ECO:0000259" key="2">
    <source>
        <dbReference type="SMART" id="SM01008"/>
    </source>
</evidence>
<accession>A0ABU5RDS3</accession>
<reference evidence="3 4" key="1">
    <citation type="submission" date="2023-12" db="EMBL/GenBank/DDBJ databases">
        <title>Amycolatopsis sp. V23-08.</title>
        <authorList>
            <person name="Somphong A."/>
        </authorList>
    </citation>
    <scope>NUCLEOTIDE SEQUENCE [LARGE SCALE GENOMIC DNA]</scope>
    <source>
        <strain evidence="3 4">V23-08</strain>
    </source>
</reference>
<keyword evidence="4" id="KW-1185">Reference proteome</keyword>
<dbReference type="Pfam" id="PF20256">
    <property type="entry name" value="MoCoBD_2"/>
    <property type="match status" value="1"/>
</dbReference>